<protein>
    <submittedName>
        <fullName evidence="1">Uncharacterized protein</fullName>
    </submittedName>
</protein>
<evidence type="ECO:0000313" key="2">
    <source>
        <dbReference type="Proteomes" id="UP000468388"/>
    </source>
</evidence>
<dbReference type="RefSeq" id="WP_157299695.1">
    <property type="nucleotide sequence ID" value="NZ_BAAAZB010000010.1"/>
</dbReference>
<organism evidence="1 2">
    <name type="scientific">Chitinophaga oryziterrae</name>
    <dbReference type="NCBI Taxonomy" id="1031224"/>
    <lineage>
        <taxon>Bacteria</taxon>
        <taxon>Pseudomonadati</taxon>
        <taxon>Bacteroidota</taxon>
        <taxon>Chitinophagia</taxon>
        <taxon>Chitinophagales</taxon>
        <taxon>Chitinophagaceae</taxon>
        <taxon>Chitinophaga</taxon>
    </lineage>
</organism>
<gene>
    <name evidence="1" type="ORF">GO495_10855</name>
</gene>
<keyword evidence="2" id="KW-1185">Reference proteome</keyword>
<name>A0A6N8J906_9BACT</name>
<dbReference type="EMBL" id="WRXO01000002">
    <property type="protein sequence ID" value="MVT41081.1"/>
    <property type="molecule type" value="Genomic_DNA"/>
</dbReference>
<comment type="caution">
    <text evidence="1">The sequence shown here is derived from an EMBL/GenBank/DDBJ whole genome shotgun (WGS) entry which is preliminary data.</text>
</comment>
<evidence type="ECO:0000313" key="1">
    <source>
        <dbReference type="EMBL" id="MVT41081.1"/>
    </source>
</evidence>
<accession>A0A6N8J906</accession>
<dbReference type="Proteomes" id="UP000468388">
    <property type="component" value="Unassembled WGS sequence"/>
</dbReference>
<proteinExistence type="predicted"/>
<dbReference type="AlphaFoldDB" id="A0A6N8J906"/>
<sequence>MKIESEVRSADIFQPLLLLSTKGTIIKYSPSDKENPFTVYGTTDEKLLLKFKNIISYFRLFNLFKSDAFCDYYNDANTEIVIYSSINGIIKIKYDAIPTIATQTDFSSKITGLIEKASSLEISQEIPILFCLIVQTASLWSIATDYSVN</sequence>
<reference evidence="1 2" key="1">
    <citation type="submission" date="2019-12" db="EMBL/GenBank/DDBJ databases">
        <title>The draft genomic sequence of strain Chitinophaga oryziterrae JCM 16595.</title>
        <authorList>
            <person name="Zhang X."/>
        </authorList>
    </citation>
    <scope>NUCLEOTIDE SEQUENCE [LARGE SCALE GENOMIC DNA]</scope>
    <source>
        <strain evidence="1 2">JCM 16595</strain>
    </source>
</reference>